<evidence type="ECO:0000313" key="13">
    <source>
        <dbReference type="Proteomes" id="UP000185783"/>
    </source>
</evidence>
<keyword evidence="4 8" id="KW-0521">NADP</keyword>
<evidence type="ECO:0000313" key="12">
    <source>
        <dbReference type="EMBL" id="OKL44593.1"/>
    </source>
</evidence>
<dbReference type="InterPro" id="IPR041121">
    <property type="entry name" value="SDH_C"/>
</dbReference>
<dbReference type="Proteomes" id="UP000185783">
    <property type="component" value="Unassembled WGS sequence"/>
</dbReference>
<dbReference type="GO" id="GO:0019632">
    <property type="term" value="P:shikimate metabolic process"/>
    <property type="evidence" value="ECO:0007669"/>
    <property type="project" value="InterPro"/>
</dbReference>
<evidence type="ECO:0000256" key="7">
    <source>
        <dbReference type="ARBA" id="ARBA00049442"/>
    </source>
</evidence>
<dbReference type="InterPro" id="IPR006151">
    <property type="entry name" value="Shikm_DH/Glu-tRNA_Rdtase"/>
</dbReference>
<dbReference type="GO" id="GO:0009073">
    <property type="term" value="P:aromatic amino acid family biosynthetic process"/>
    <property type="evidence" value="ECO:0007669"/>
    <property type="project" value="UniProtKB-KW"/>
</dbReference>
<feature type="binding site" evidence="8">
    <location>
        <begin position="128"/>
        <end position="132"/>
    </location>
    <ligand>
        <name>NADP(+)</name>
        <dbReference type="ChEBI" id="CHEBI:58349"/>
    </ligand>
</feature>
<dbReference type="NCBIfam" id="TIGR00507">
    <property type="entry name" value="aroE"/>
    <property type="match status" value="1"/>
</dbReference>
<evidence type="ECO:0000256" key="6">
    <source>
        <dbReference type="ARBA" id="ARBA00023141"/>
    </source>
</evidence>
<comment type="caution">
    <text evidence="12">The sequence shown here is derived from an EMBL/GenBank/DDBJ whole genome shotgun (WGS) entry which is preliminary data.</text>
</comment>
<dbReference type="SUPFAM" id="SSF53223">
    <property type="entry name" value="Aminoacid dehydrogenase-like, N-terminal domain"/>
    <property type="match status" value="1"/>
</dbReference>
<proteinExistence type="inferred from homology"/>
<dbReference type="STRING" id="197461.A3843_09455"/>
<dbReference type="AlphaFoldDB" id="A0A1U7JIL8"/>
<dbReference type="InterPro" id="IPR036291">
    <property type="entry name" value="NAD(P)-bd_dom_sf"/>
</dbReference>
<organism evidence="12 13">
    <name type="scientific">Pseudovibrio exalbescens</name>
    <dbReference type="NCBI Taxonomy" id="197461"/>
    <lineage>
        <taxon>Bacteria</taxon>
        <taxon>Pseudomonadati</taxon>
        <taxon>Pseudomonadota</taxon>
        <taxon>Alphaproteobacteria</taxon>
        <taxon>Hyphomicrobiales</taxon>
        <taxon>Stappiaceae</taxon>
        <taxon>Pseudovibrio</taxon>
    </lineage>
</organism>
<feature type="binding site" evidence="8">
    <location>
        <position position="240"/>
    </location>
    <ligand>
        <name>NADP(+)</name>
        <dbReference type="ChEBI" id="CHEBI:58349"/>
    </ligand>
</feature>
<dbReference type="GO" id="GO:0050661">
    <property type="term" value="F:NADP binding"/>
    <property type="evidence" value="ECO:0007669"/>
    <property type="project" value="InterPro"/>
</dbReference>
<comment type="similarity">
    <text evidence="8">Belongs to the shikimate dehydrogenase family.</text>
</comment>
<dbReference type="GO" id="GO:0009423">
    <property type="term" value="P:chorismate biosynthetic process"/>
    <property type="evidence" value="ECO:0007669"/>
    <property type="project" value="UniProtKB-UniRule"/>
</dbReference>
<feature type="binding site" evidence="8">
    <location>
        <begin position="152"/>
        <end position="157"/>
    </location>
    <ligand>
        <name>NADP(+)</name>
        <dbReference type="ChEBI" id="CHEBI:58349"/>
    </ligand>
</feature>
<feature type="domain" description="Shikimate dehydrogenase substrate binding N-terminal" evidence="10">
    <location>
        <begin position="6"/>
        <end position="88"/>
    </location>
</feature>
<dbReference type="InterPro" id="IPR013708">
    <property type="entry name" value="Shikimate_DH-bd_N"/>
</dbReference>
<protein>
    <recommendedName>
        <fullName evidence="2 8">Shikimate dehydrogenase (NADP(+))</fullName>
        <shortName evidence="8">SDH</shortName>
        <ecNumber evidence="2 8">1.1.1.25</ecNumber>
    </recommendedName>
</protein>
<dbReference type="Gene3D" id="3.40.50.720">
    <property type="entry name" value="NAD(P)-binding Rossmann-like Domain"/>
    <property type="match status" value="1"/>
</dbReference>
<gene>
    <name evidence="8" type="primary">aroE</name>
    <name evidence="12" type="ORF">A3843_09455</name>
</gene>
<feature type="binding site" evidence="8">
    <location>
        <position position="219"/>
    </location>
    <ligand>
        <name>shikimate</name>
        <dbReference type="ChEBI" id="CHEBI:36208"/>
    </ligand>
</feature>
<dbReference type="Pfam" id="PF01488">
    <property type="entry name" value="Shikimate_DH"/>
    <property type="match status" value="1"/>
</dbReference>
<evidence type="ECO:0000256" key="2">
    <source>
        <dbReference type="ARBA" id="ARBA00012962"/>
    </source>
</evidence>
<dbReference type="EC" id="1.1.1.25" evidence="2 8"/>
<dbReference type="GO" id="GO:0004764">
    <property type="term" value="F:shikimate 3-dehydrogenase (NADP+) activity"/>
    <property type="evidence" value="ECO:0007669"/>
    <property type="project" value="UniProtKB-UniRule"/>
</dbReference>
<dbReference type="EMBL" id="LVVZ01000014">
    <property type="protein sequence ID" value="OKL44593.1"/>
    <property type="molecule type" value="Genomic_DNA"/>
</dbReference>
<evidence type="ECO:0000259" key="9">
    <source>
        <dbReference type="Pfam" id="PF01488"/>
    </source>
</evidence>
<feature type="binding site" evidence="8">
    <location>
        <position position="247"/>
    </location>
    <ligand>
        <name>shikimate</name>
        <dbReference type="ChEBI" id="CHEBI:36208"/>
    </ligand>
</feature>
<feature type="domain" description="Quinate/shikimate 5-dehydrogenase/glutamyl-tRNA reductase" evidence="9">
    <location>
        <begin position="119"/>
        <end position="192"/>
    </location>
</feature>
<comment type="pathway">
    <text evidence="1 8">Metabolic intermediate biosynthesis; chorismate biosynthesis; chorismate from D-erythrose 4-phosphate and phosphoenolpyruvate: step 4/7.</text>
</comment>
<dbReference type="GO" id="GO:0008652">
    <property type="term" value="P:amino acid biosynthetic process"/>
    <property type="evidence" value="ECO:0007669"/>
    <property type="project" value="UniProtKB-KW"/>
</dbReference>
<dbReference type="Gene3D" id="3.40.50.10860">
    <property type="entry name" value="Leucine Dehydrogenase, chain A, domain 1"/>
    <property type="match status" value="1"/>
</dbReference>
<comment type="subunit">
    <text evidence="8">Homodimer.</text>
</comment>
<evidence type="ECO:0000259" key="10">
    <source>
        <dbReference type="Pfam" id="PF08501"/>
    </source>
</evidence>
<evidence type="ECO:0000256" key="5">
    <source>
        <dbReference type="ARBA" id="ARBA00023002"/>
    </source>
</evidence>
<evidence type="ECO:0000256" key="8">
    <source>
        <dbReference type="HAMAP-Rule" id="MF_00222"/>
    </source>
</evidence>
<dbReference type="PANTHER" id="PTHR21089:SF1">
    <property type="entry name" value="BIFUNCTIONAL 3-DEHYDROQUINATE DEHYDRATASE_SHIKIMATE DEHYDROGENASE, CHLOROPLASTIC"/>
    <property type="match status" value="1"/>
</dbReference>
<feature type="binding site" evidence="8">
    <location>
        <position position="77"/>
    </location>
    <ligand>
        <name>NADP(+)</name>
        <dbReference type="ChEBI" id="CHEBI:58349"/>
    </ligand>
</feature>
<dbReference type="RefSeq" id="WP_028480400.1">
    <property type="nucleotide sequence ID" value="NZ_LVVZ01000014.1"/>
</dbReference>
<dbReference type="Pfam" id="PF18317">
    <property type="entry name" value="SDH_C"/>
    <property type="match status" value="1"/>
</dbReference>
<feature type="binding site" evidence="8">
    <location>
        <position position="102"/>
    </location>
    <ligand>
        <name>shikimate</name>
        <dbReference type="ChEBI" id="CHEBI:36208"/>
    </ligand>
</feature>
<keyword evidence="6 8" id="KW-0057">Aromatic amino acid biosynthesis</keyword>
<dbReference type="NCBIfam" id="NF001312">
    <property type="entry name" value="PRK00258.1-4"/>
    <property type="match status" value="1"/>
</dbReference>
<sequence length="276" mass="30221">MRKAAVTGHPVKHSRSPLIHGYWLKTYGIEGKYGLVDVPPHEALTFFKSLPEHQLVGCNVTIPNKEIALEAADIVDDAAREIGAVNTLWIDETGKLQGSNTDAVGFLGNLDQAAPGWDTRKAKAVVLGAGGAARAILWALKQRNYQEIVLINRTLEKAEALQHHFGKPIRTSVWETRSEELENCDLLVNTTALGMTGQRPLDLDLDRLPSTAVVTDIVYTPLMTDLLAAAKARGNQVVDGLGMLLHQAVPGFEKWFGIHPVVTPELRSLILKDMDQ</sequence>
<feature type="binding site" evidence="8">
    <location>
        <position position="86"/>
    </location>
    <ligand>
        <name>shikimate</name>
        <dbReference type="ChEBI" id="CHEBI:36208"/>
    </ligand>
</feature>
<dbReference type="InterPro" id="IPR011342">
    <property type="entry name" value="Shikimate_DH"/>
</dbReference>
<evidence type="ECO:0000256" key="4">
    <source>
        <dbReference type="ARBA" id="ARBA00022857"/>
    </source>
</evidence>
<dbReference type="GO" id="GO:0005829">
    <property type="term" value="C:cytosol"/>
    <property type="evidence" value="ECO:0007669"/>
    <property type="project" value="TreeGrafter"/>
</dbReference>
<dbReference type="PANTHER" id="PTHR21089">
    <property type="entry name" value="SHIKIMATE DEHYDROGENASE"/>
    <property type="match status" value="1"/>
</dbReference>
<evidence type="ECO:0000256" key="1">
    <source>
        <dbReference type="ARBA" id="ARBA00004871"/>
    </source>
</evidence>
<comment type="catalytic activity">
    <reaction evidence="7 8">
        <text>shikimate + NADP(+) = 3-dehydroshikimate + NADPH + H(+)</text>
        <dbReference type="Rhea" id="RHEA:17737"/>
        <dbReference type="ChEBI" id="CHEBI:15378"/>
        <dbReference type="ChEBI" id="CHEBI:16630"/>
        <dbReference type="ChEBI" id="CHEBI:36208"/>
        <dbReference type="ChEBI" id="CHEBI:57783"/>
        <dbReference type="ChEBI" id="CHEBI:58349"/>
        <dbReference type="EC" id="1.1.1.25"/>
    </reaction>
</comment>
<reference evidence="12 13" key="1">
    <citation type="submission" date="2016-03" db="EMBL/GenBank/DDBJ databases">
        <title>Genome sequence of Nesiotobacter sp. nov., a moderately halophilic alphaproteobacterium isolated from the Yellow Sea, China.</title>
        <authorList>
            <person name="Zhang G."/>
            <person name="Zhang R."/>
        </authorList>
    </citation>
    <scope>NUCLEOTIDE SEQUENCE [LARGE SCALE GENOMIC DNA]</scope>
    <source>
        <strain evidence="12 13">WB1-6</strain>
    </source>
</reference>
<accession>A0A1U7JIL8</accession>
<dbReference type="UniPathway" id="UPA00053">
    <property type="reaction ID" value="UER00087"/>
</dbReference>
<evidence type="ECO:0000256" key="3">
    <source>
        <dbReference type="ARBA" id="ARBA00022605"/>
    </source>
</evidence>
<feature type="binding site" evidence="8">
    <location>
        <position position="61"/>
    </location>
    <ligand>
        <name>shikimate</name>
        <dbReference type="ChEBI" id="CHEBI:36208"/>
    </ligand>
</feature>
<feature type="binding site" evidence="8">
    <location>
        <position position="217"/>
    </location>
    <ligand>
        <name>NADP(+)</name>
        <dbReference type="ChEBI" id="CHEBI:58349"/>
    </ligand>
</feature>
<name>A0A1U7JIL8_9HYPH</name>
<dbReference type="InterPro" id="IPR046346">
    <property type="entry name" value="Aminoacid_DH-like_N_sf"/>
</dbReference>
<dbReference type="CDD" id="cd01065">
    <property type="entry name" value="NAD_bind_Shikimate_DH"/>
    <property type="match status" value="1"/>
</dbReference>
<dbReference type="InterPro" id="IPR022893">
    <property type="entry name" value="Shikimate_DH_fam"/>
</dbReference>
<dbReference type="SUPFAM" id="SSF51735">
    <property type="entry name" value="NAD(P)-binding Rossmann-fold domains"/>
    <property type="match status" value="1"/>
</dbReference>
<keyword evidence="3 8" id="KW-0028">Amino-acid biosynthesis</keyword>
<dbReference type="HAMAP" id="MF_00222">
    <property type="entry name" value="Shikimate_DH_AroE"/>
    <property type="match status" value="1"/>
</dbReference>
<feature type="active site" description="Proton acceptor" evidence="8">
    <location>
        <position position="65"/>
    </location>
</feature>
<feature type="domain" description="SDH C-terminal" evidence="11">
    <location>
        <begin position="240"/>
        <end position="260"/>
    </location>
</feature>
<feature type="binding site" evidence="8">
    <location>
        <begin position="14"/>
        <end position="16"/>
    </location>
    <ligand>
        <name>shikimate</name>
        <dbReference type="ChEBI" id="CHEBI:36208"/>
    </ligand>
</feature>
<keyword evidence="13" id="KW-1185">Reference proteome</keyword>
<dbReference type="Pfam" id="PF08501">
    <property type="entry name" value="Shikimate_dh_N"/>
    <property type="match status" value="1"/>
</dbReference>
<keyword evidence="5 8" id="KW-0560">Oxidoreductase</keyword>
<evidence type="ECO:0000259" key="11">
    <source>
        <dbReference type="Pfam" id="PF18317"/>
    </source>
</evidence>
<comment type="function">
    <text evidence="8">Involved in the biosynthesis of the chorismate, which leads to the biosynthesis of aromatic amino acids. Catalyzes the reversible NADPH linked reduction of 3-dehydroshikimate (DHSA) to yield shikimate (SA).</text>
</comment>